<sequence length="309" mass="35804">MKKLETIIYIVGPKRSWEFQARHVKRIFLFILLVILGLGGTIGYQEYDHLQALKKADVKLDQENLKNEKLLALIARIREEGMKDNPSVTTTTDVDLSKQQKLNEQQSILIEQQRKELGDLKGVLTQRERVIQQFQLEKQSTKDQVINLQEKLRISQENFEQTNLEKQTTQQRVQEIEQELAEVRKSLEKLKQKNTAKKKLDKISTQSGSVINVSNLKIKRSASKIQVSFRINNQTKQRQSGRVGVYITSNENAKKPMPYSSGKTQSFGIRRFKSIVKELVDDKSGEQIRIIVWNSKRNTVLDEVFRIPN</sequence>
<evidence type="ECO:0000256" key="1">
    <source>
        <dbReference type="SAM" id="Coils"/>
    </source>
</evidence>
<dbReference type="AlphaFoldDB" id="A0A382F7N5"/>
<gene>
    <name evidence="3" type="ORF">METZ01_LOCUS211057</name>
</gene>
<keyword evidence="2" id="KW-1133">Transmembrane helix</keyword>
<accession>A0A382F7N5</accession>
<dbReference type="EMBL" id="UINC01048091">
    <property type="protein sequence ID" value="SVB58203.1"/>
    <property type="molecule type" value="Genomic_DNA"/>
</dbReference>
<feature type="transmembrane region" description="Helical" evidence="2">
    <location>
        <begin position="27"/>
        <end position="44"/>
    </location>
</feature>
<organism evidence="3">
    <name type="scientific">marine metagenome</name>
    <dbReference type="NCBI Taxonomy" id="408172"/>
    <lineage>
        <taxon>unclassified sequences</taxon>
        <taxon>metagenomes</taxon>
        <taxon>ecological metagenomes</taxon>
    </lineage>
</organism>
<protein>
    <submittedName>
        <fullName evidence="3">Uncharacterized protein</fullName>
    </submittedName>
</protein>
<feature type="coiled-coil region" evidence="1">
    <location>
        <begin position="131"/>
        <end position="200"/>
    </location>
</feature>
<keyword evidence="1" id="KW-0175">Coiled coil</keyword>
<reference evidence="3" key="1">
    <citation type="submission" date="2018-05" db="EMBL/GenBank/DDBJ databases">
        <authorList>
            <person name="Lanie J.A."/>
            <person name="Ng W.-L."/>
            <person name="Kazmierczak K.M."/>
            <person name="Andrzejewski T.M."/>
            <person name="Davidsen T.M."/>
            <person name="Wayne K.J."/>
            <person name="Tettelin H."/>
            <person name="Glass J.I."/>
            <person name="Rusch D."/>
            <person name="Podicherti R."/>
            <person name="Tsui H.-C.T."/>
            <person name="Winkler M.E."/>
        </authorList>
    </citation>
    <scope>NUCLEOTIDE SEQUENCE</scope>
</reference>
<name>A0A382F7N5_9ZZZZ</name>
<evidence type="ECO:0000313" key="3">
    <source>
        <dbReference type="EMBL" id="SVB58203.1"/>
    </source>
</evidence>
<keyword evidence="2" id="KW-0472">Membrane</keyword>
<evidence type="ECO:0000256" key="2">
    <source>
        <dbReference type="SAM" id="Phobius"/>
    </source>
</evidence>
<keyword evidence="2" id="KW-0812">Transmembrane</keyword>
<proteinExistence type="predicted"/>